<dbReference type="AlphaFoldDB" id="A0A553P3R5"/>
<dbReference type="Proteomes" id="UP000318571">
    <property type="component" value="Chromosome 7"/>
</dbReference>
<feature type="non-terminal residue" evidence="11">
    <location>
        <position position="303"/>
    </location>
</feature>
<gene>
    <name evidence="11" type="ORF">TCAL_11450</name>
</gene>
<protein>
    <submittedName>
        <fullName evidence="11">Uncharacterized protein</fullName>
    </submittedName>
</protein>
<evidence type="ECO:0000313" key="12">
    <source>
        <dbReference type="Proteomes" id="UP000318571"/>
    </source>
</evidence>
<keyword evidence="7" id="KW-1133">Transmembrane helix</keyword>
<evidence type="ECO:0000256" key="6">
    <source>
        <dbReference type="ARBA" id="ARBA00022968"/>
    </source>
</evidence>
<comment type="pathway">
    <text evidence="2">Protein modification; protein glycosylation.</text>
</comment>
<keyword evidence="3" id="KW-0328">Glycosyltransferase</keyword>
<comment type="caution">
    <text evidence="11">The sequence shown here is derived from an EMBL/GenBank/DDBJ whole genome shotgun (WGS) entry which is preliminary data.</text>
</comment>
<evidence type="ECO:0000256" key="2">
    <source>
        <dbReference type="ARBA" id="ARBA00004922"/>
    </source>
</evidence>
<sequence length="303" mass="35341">MRHASYLDSHVLCLNMLLTLSYEWKMWVHISPGDFPIRSIDELRRNLKFNNKTIIDVRINEHQNRQGRVYGYDITHQIQKRVISNSPIEPPCNLVIAEGDPCVALLKDDVKALLGTTIPLHLFHWFRHSDVPEQHFFATLATITVIQEQRTGQFLAPIVFDFDQIITPNMMSSEHECVRSFEWYQGIRMKRSENGIPEENHFHLLRLCHKNNDTCQQPHMLLETLKLTEPPKKLPFEDTAICMRKQIISRSACEKAEFKRSCHVHLSHLRELQDSQCFFGNYFDSQNEGSRALACQMKSLLGQ</sequence>
<evidence type="ECO:0000256" key="3">
    <source>
        <dbReference type="ARBA" id="ARBA00022676"/>
    </source>
</evidence>
<name>A0A553P3R5_TIGCA</name>
<evidence type="ECO:0000256" key="8">
    <source>
        <dbReference type="ARBA" id="ARBA00023136"/>
    </source>
</evidence>
<dbReference type="InterPro" id="IPR003406">
    <property type="entry name" value="Glyco_trans_14"/>
</dbReference>
<comment type="similarity">
    <text evidence="10">Belongs to the glycosyltransferase 14 family.</text>
</comment>
<proteinExistence type="inferred from homology"/>
<organism evidence="11 12">
    <name type="scientific">Tigriopus californicus</name>
    <name type="common">Marine copepod</name>
    <dbReference type="NCBI Taxonomy" id="6832"/>
    <lineage>
        <taxon>Eukaryota</taxon>
        <taxon>Metazoa</taxon>
        <taxon>Ecdysozoa</taxon>
        <taxon>Arthropoda</taxon>
        <taxon>Crustacea</taxon>
        <taxon>Multicrustacea</taxon>
        <taxon>Hexanauplia</taxon>
        <taxon>Copepoda</taxon>
        <taxon>Harpacticoida</taxon>
        <taxon>Harpacticidae</taxon>
        <taxon>Tigriopus</taxon>
    </lineage>
</organism>
<keyword evidence="5" id="KW-0812">Transmembrane</keyword>
<dbReference type="STRING" id="6832.A0A553P3R5"/>
<dbReference type="PANTHER" id="PTHR19297:SF191">
    <property type="entry name" value="PROTEIN XYLOSYLTRANSFERASE"/>
    <property type="match status" value="1"/>
</dbReference>
<evidence type="ECO:0000256" key="4">
    <source>
        <dbReference type="ARBA" id="ARBA00022679"/>
    </source>
</evidence>
<dbReference type="PANTHER" id="PTHR19297">
    <property type="entry name" value="GLYCOSYLTRANSFERASE 14 FAMILY MEMBER"/>
    <property type="match status" value="1"/>
</dbReference>
<dbReference type="GO" id="GO:0016020">
    <property type="term" value="C:membrane"/>
    <property type="evidence" value="ECO:0007669"/>
    <property type="project" value="UniProtKB-SubCell"/>
</dbReference>
<evidence type="ECO:0000313" key="11">
    <source>
        <dbReference type="EMBL" id="TRY72329.1"/>
    </source>
</evidence>
<evidence type="ECO:0000256" key="10">
    <source>
        <dbReference type="ARBA" id="ARBA00038150"/>
    </source>
</evidence>
<comment type="subcellular location">
    <subcellularLocation>
        <location evidence="1">Membrane</location>
        <topology evidence="1">Single-pass type II membrane protein</topology>
    </subcellularLocation>
</comment>
<dbReference type="Pfam" id="PF02485">
    <property type="entry name" value="Branch"/>
    <property type="match status" value="1"/>
</dbReference>
<evidence type="ECO:0000256" key="5">
    <source>
        <dbReference type="ARBA" id="ARBA00022692"/>
    </source>
</evidence>
<dbReference type="GO" id="GO:0008375">
    <property type="term" value="F:acetylglucosaminyltransferase activity"/>
    <property type="evidence" value="ECO:0007669"/>
    <property type="project" value="TreeGrafter"/>
</dbReference>
<reference evidence="11 12" key="1">
    <citation type="journal article" date="2018" name="Nat. Ecol. Evol.">
        <title>Genomic signatures of mitonuclear coevolution across populations of Tigriopus californicus.</title>
        <authorList>
            <person name="Barreto F.S."/>
            <person name="Watson E.T."/>
            <person name="Lima T.G."/>
            <person name="Willett C.S."/>
            <person name="Edmands S."/>
            <person name="Li W."/>
            <person name="Burton R.S."/>
        </authorList>
    </citation>
    <scope>NUCLEOTIDE SEQUENCE [LARGE SCALE GENOMIC DNA]</scope>
    <source>
        <strain evidence="11 12">San Diego</strain>
    </source>
</reference>
<keyword evidence="9" id="KW-0325">Glycoprotein</keyword>
<evidence type="ECO:0000256" key="1">
    <source>
        <dbReference type="ARBA" id="ARBA00004606"/>
    </source>
</evidence>
<dbReference type="EMBL" id="VCGU01000008">
    <property type="protein sequence ID" value="TRY72329.1"/>
    <property type="molecule type" value="Genomic_DNA"/>
</dbReference>
<accession>A0A553P3R5</accession>
<evidence type="ECO:0000256" key="9">
    <source>
        <dbReference type="ARBA" id="ARBA00023180"/>
    </source>
</evidence>
<keyword evidence="8" id="KW-0472">Membrane</keyword>
<keyword evidence="4" id="KW-0808">Transferase</keyword>
<keyword evidence="12" id="KW-1185">Reference proteome</keyword>
<evidence type="ECO:0000256" key="7">
    <source>
        <dbReference type="ARBA" id="ARBA00022989"/>
    </source>
</evidence>
<keyword evidence="6" id="KW-0735">Signal-anchor</keyword>